<dbReference type="GO" id="GO:0005524">
    <property type="term" value="F:ATP binding"/>
    <property type="evidence" value="ECO:0007669"/>
    <property type="project" value="UniProtKB-UniRule"/>
</dbReference>
<keyword evidence="10" id="KW-1003">Cell membrane</keyword>
<dbReference type="Gene3D" id="3.40.1380.10">
    <property type="match status" value="1"/>
</dbReference>
<keyword evidence="7 10" id="KW-0472">Membrane</keyword>
<comment type="caution">
    <text evidence="11">The sequence shown here is derived from an EMBL/GenBank/DDBJ whole genome shotgun (WGS) entry which is preliminary data.</text>
</comment>
<dbReference type="GO" id="GO:0005886">
    <property type="term" value="C:plasma membrane"/>
    <property type="evidence" value="ECO:0007669"/>
    <property type="project" value="UniProtKB-SubCell"/>
</dbReference>
<evidence type="ECO:0000256" key="2">
    <source>
        <dbReference type="ARBA" id="ARBA00004170"/>
    </source>
</evidence>
<dbReference type="GO" id="GO:0042777">
    <property type="term" value="P:proton motive force-driven plasma membrane ATP synthesis"/>
    <property type="evidence" value="ECO:0007669"/>
    <property type="project" value="UniProtKB-UniRule"/>
</dbReference>
<dbReference type="InterPro" id="IPR000131">
    <property type="entry name" value="ATP_synth_F1_gsu"/>
</dbReference>
<evidence type="ECO:0000313" key="12">
    <source>
        <dbReference type="Proteomes" id="UP000176705"/>
    </source>
</evidence>
<comment type="function">
    <text evidence="1 10">Produces ATP from ADP in the presence of a proton gradient across the membrane. The gamma chain is believed to be important in regulating ATPase activity and the flow of protons through the CF(0) complex.</text>
</comment>
<dbReference type="PRINTS" id="PR00126">
    <property type="entry name" value="ATPASEGAMMA"/>
</dbReference>
<dbReference type="SUPFAM" id="SSF52943">
    <property type="entry name" value="ATP synthase (F1-ATPase), gamma subunit"/>
    <property type="match status" value="1"/>
</dbReference>
<evidence type="ECO:0000256" key="4">
    <source>
        <dbReference type="ARBA" id="ARBA00022448"/>
    </source>
</evidence>
<keyword evidence="4 10" id="KW-0813">Transport</keyword>
<dbReference type="Gene3D" id="1.10.287.80">
    <property type="entry name" value="ATP synthase, gamma subunit, helix hairpin domain"/>
    <property type="match status" value="2"/>
</dbReference>
<comment type="similarity">
    <text evidence="3 10">Belongs to the ATPase gamma chain family.</text>
</comment>
<dbReference type="AlphaFoldDB" id="A0A1G2LCN1"/>
<dbReference type="Proteomes" id="UP000176705">
    <property type="component" value="Unassembled WGS sequence"/>
</dbReference>
<dbReference type="GO" id="GO:0045259">
    <property type="term" value="C:proton-transporting ATP synthase complex"/>
    <property type="evidence" value="ECO:0007669"/>
    <property type="project" value="UniProtKB-KW"/>
</dbReference>
<dbReference type="PANTHER" id="PTHR11693:SF22">
    <property type="entry name" value="ATP SYNTHASE SUBUNIT GAMMA, MITOCHONDRIAL"/>
    <property type="match status" value="1"/>
</dbReference>
<dbReference type="STRING" id="1802280.A3B37_02430"/>
<dbReference type="NCBIfam" id="TIGR01146">
    <property type="entry name" value="ATPsyn_F1gamma"/>
    <property type="match status" value="1"/>
</dbReference>
<evidence type="ECO:0000256" key="3">
    <source>
        <dbReference type="ARBA" id="ARBA00007681"/>
    </source>
</evidence>
<evidence type="ECO:0000256" key="10">
    <source>
        <dbReference type="HAMAP-Rule" id="MF_00815"/>
    </source>
</evidence>
<dbReference type="PANTHER" id="PTHR11693">
    <property type="entry name" value="ATP SYNTHASE GAMMA CHAIN"/>
    <property type="match status" value="1"/>
</dbReference>
<keyword evidence="5 10" id="KW-0375">Hydrogen ion transport</keyword>
<accession>A0A1G2LCN1</accession>
<sequence length="314" mass="34602">MDSLQTTKTRLRAVKNIGQITKAMEVVSANKMRRAQEVAIASRSYAIMALEILGRVAANAPVPTPLMTARPVATTAVLVVSSDRGLAGSFNTAVFRKAEEFLANDVEYRDRPEHRYVFVTVGRKATAYAAKRRWVIAGKFEGFGDYATLDEIAPLADRVVTGFVKGSWDRVIAVSTHFRSTLRQDTLVRQLLPTDMEKIQETVNELVPERGRYASPENNQNGNGRNTAPIDFIFEPTQAEALASLVPHLVAMQIYHLLLEANASEHSARRVAMKSASDNADDLSGKLTIAFNKARQAGITRELIEITSTRSALE</sequence>
<evidence type="ECO:0000313" key="11">
    <source>
        <dbReference type="EMBL" id="OHA09396.1"/>
    </source>
</evidence>
<proteinExistence type="inferred from homology"/>
<organism evidence="11 12">
    <name type="scientific">Candidatus Sungbacteria bacterium RIFCSPLOWO2_01_FULL_59_16</name>
    <dbReference type="NCBI Taxonomy" id="1802280"/>
    <lineage>
        <taxon>Bacteria</taxon>
        <taxon>Candidatus Sungiibacteriota</taxon>
    </lineage>
</organism>
<keyword evidence="8 10" id="KW-0139">CF(1)</keyword>
<keyword evidence="9 10" id="KW-0066">ATP synthesis</keyword>
<protein>
    <recommendedName>
        <fullName evidence="10">ATP synthase gamma chain</fullName>
    </recommendedName>
    <alternativeName>
        <fullName evidence="10">ATP synthase F1 sector gamma subunit</fullName>
    </alternativeName>
    <alternativeName>
        <fullName evidence="10">F-ATPase gamma subunit</fullName>
    </alternativeName>
</protein>
<dbReference type="HAMAP" id="MF_00815">
    <property type="entry name" value="ATP_synth_gamma_bact"/>
    <property type="match status" value="1"/>
</dbReference>
<evidence type="ECO:0000256" key="1">
    <source>
        <dbReference type="ARBA" id="ARBA00003456"/>
    </source>
</evidence>
<evidence type="ECO:0000256" key="9">
    <source>
        <dbReference type="ARBA" id="ARBA00023310"/>
    </source>
</evidence>
<evidence type="ECO:0000256" key="5">
    <source>
        <dbReference type="ARBA" id="ARBA00022781"/>
    </source>
</evidence>
<evidence type="ECO:0000256" key="6">
    <source>
        <dbReference type="ARBA" id="ARBA00023065"/>
    </source>
</evidence>
<dbReference type="Pfam" id="PF00231">
    <property type="entry name" value="ATP-synt"/>
    <property type="match status" value="1"/>
</dbReference>
<dbReference type="GO" id="GO:0046933">
    <property type="term" value="F:proton-transporting ATP synthase activity, rotational mechanism"/>
    <property type="evidence" value="ECO:0007669"/>
    <property type="project" value="UniProtKB-UniRule"/>
</dbReference>
<dbReference type="EMBL" id="MHQS01000003">
    <property type="protein sequence ID" value="OHA09396.1"/>
    <property type="molecule type" value="Genomic_DNA"/>
</dbReference>
<comment type="subunit">
    <text evidence="10">F-type ATPases have 2 components, CF(1) - the catalytic core - and CF(0) - the membrane proton channel. CF(1) has five subunits: alpha(3), beta(3), gamma(1), delta(1), epsilon(1). CF(0) has three main subunits: a, b and c.</text>
</comment>
<dbReference type="CDD" id="cd12151">
    <property type="entry name" value="F1-ATPase_gamma"/>
    <property type="match status" value="1"/>
</dbReference>
<reference evidence="11 12" key="1">
    <citation type="journal article" date="2016" name="Nat. Commun.">
        <title>Thousands of microbial genomes shed light on interconnected biogeochemical processes in an aquifer system.</title>
        <authorList>
            <person name="Anantharaman K."/>
            <person name="Brown C.T."/>
            <person name="Hug L.A."/>
            <person name="Sharon I."/>
            <person name="Castelle C.J."/>
            <person name="Probst A.J."/>
            <person name="Thomas B.C."/>
            <person name="Singh A."/>
            <person name="Wilkins M.J."/>
            <person name="Karaoz U."/>
            <person name="Brodie E.L."/>
            <person name="Williams K.H."/>
            <person name="Hubbard S.S."/>
            <person name="Banfield J.F."/>
        </authorList>
    </citation>
    <scope>NUCLEOTIDE SEQUENCE [LARGE SCALE GENOMIC DNA]</scope>
</reference>
<evidence type="ECO:0000256" key="8">
    <source>
        <dbReference type="ARBA" id="ARBA00023196"/>
    </source>
</evidence>
<comment type="subcellular location">
    <subcellularLocation>
        <location evidence="10">Cell membrane</location>
        <topology evidence="10">Peripheral membrane protein</topology>
    </subcellularLocation>
    <subcellularLocation>
        <location evidence="2">Membrane</location>
        <topology evidence="2">Peripheral membrane protein</topology>
    </subcellularLocation>
</comment>
<evidence type="ECO:0000256" key="7">
    <source>
        <dbReference type="ARBA" id="ARBA00023136"/>
    </source>
</evidence>
<gene>
    <name evidence="10" type="primary">atpG</name>
    <name evidence="11" type="ORF">A3B37_02430</name>
</gene>
<keyword evidence="6 10" id="KW-0406">Ion transport</keyword>
<name>A0A1G2LCN1_9BACT</name>
<dbReference type="InterPro" id="IPR035968">
    <property type="entry name" value="ATP_synth_F1_ATPase_gsu"/>
</dbReference>